<accession>A0A0R3T2I3</accession>
<dbReference type="InterPro" id="IPR037518">
    <property type="entry name" value="MPN"/>
</dbReference>
<name>A0A0R3T2I3_RODNA</name>
<dbReference type="InterPro" id="IPR000555">
    <property type="entry name" value="JAMM/MPN+_dom"/>
</dbReference>
<dbReference type="PANTHER" id="PTHR10410">
    <property type="entry name" value="EUKARYOTIC TRANSLATION INITIATION FACTOR 3 -RELATED"/>
    <property type="match status" value="1"/>
</dbReference>
<evidence type="ECO:0000256" key="1">
    <source>
        <dbReference type="ARBA" id="ARBA00007355"/>
    </source>
</evidence>
<organism evidence="3">
    <name type="scientific">Rodentolepis nana</name>
    <name type="common">Dwarf tapeworm</name>
    <name type="synonym">Hymenolepis nana</name>
    <dbReference type="NCBI Taxonomy" id="102285"/>
    <lineage>
        <taxon>Eukaryota</taxon>
        <taxon>Metazoa</taxon>
        <taxon>Spiralia</taxon>
        <taxon>Lophotrochozoa</taxon>
        <taxon>Platyhelminthes</taxon>
        <taxon>Cestoda</taxon>
        <taxon>Eucestoda</taxon>
        <taxon>Cyclophyllidea</taxon>
        <taxon>Hymenolepididae</taxon>
        <taxon>Rodentolepis</taxon>
    </lineage>
</organism>
<comment type="similarity">
    <text evidence="1">Belongs to the complex I NDUFA12 subunit family.</text>
</comment>
<dbReference type="AlphaFoldDB" id="A0A0R3T2I3"/>
<protein>
    <submittedName>
        <fullName evidence="3">MPN domain-containing protein</fullName>
    </submittedName>
</protein>
<dbReference type="WBParaSite" id="HNAJ_0000114801-mRNA-1">
    <property type="protein sequence ID" value="HNAJ_0000114801-mRNA-1"/>
    <property type="gene ID" value="HNAJ_0000114801"/>
</dbReference>
<dbReference type="GO" id="GO:0008237">
    <property type="term" value="F:metallopeptidase activity"/>
    <property type="evidence" value="ECO:0007669"/>
    <property type="project" value="InterPro"/>
</dbReference>
<dbReference type="InterPro" id="IPR050242">
    <property type="entry name" value="JAMM_MPN+_peptidase_M67A"/>
</dbReference>
<evidence type="ECO:0000259" key="2">
    <source>
        <dbReference type="PROSITE" id="PS50249"/>
    </source>
</evidence>
<dbReference type="Pfam" id="PF05071">
    <property type="entry name" value="NDUFA12"/>
    <property type="match status" value="1"/>
</dbReference>
<dbReference type="STRING" id="102285.A0A0R3T2I3"/>
<sequence>LVGEDYLGNKYYENNRYFIGRNRWVIYGNRFGWDYEASQVPPEWHRWLHNMTDETPITNPPERKPWMLDHQENLTLEEPNKYLMEEIKLTPSAYQTIITHALTHEKEEIIGLLLAEECEGYIQIYAAKPCTRANKQLDRVEVNDIELARGIEDADKLKKILGRNIAVLGWYHSHPHITVHPSSHDITAQREFESLNRKFFGIIVSVFDGENEKQGEIRITSFRSNGEASTKLTIEPIQLDPSTRSKLFKLDVENWCSVPRVFLEETESEPVYDKIEIINQLCTKTVFPMATCCNALNEKLQAQ</sequence>
<proteinExistence type="inferred from homology"/>
<dbReference type="GO" id="GO:0045271">
    <property type="term" value="C:respiratory chain complex I"/>
    <property type="evidence" value="ECO:0007669"/>
    <property type="project" value="InterPro"/>
</dbReference>
<dbReference type="InterPro" id="IPR007763">
    <property type="entry name" value="NDUFA12"/>
</dbReference>
<reference evidence="3" key="1">
    <citation type="submission" date="2017-02" db="UniProtKB">
        <authorList>
            <consortium name="WormBaseParasite"/>
        </authorList>
    </citation>
    <scope>IDENTIFICATION</scope>
</reference>
<feature type="domain" description="MPN" evidence="2">
    <location>
        <begin position="87"/>
        <end position="228"/>
    </location>
</feature>
<dbReference type="SMART" id="SM00232">
    <property type="entry name" value="JAB_MPN"/>
    <property type="match status" value="1"/>
</dbReference>
<dbReference type="PROSITE" id="PS50249">
    <property type="entry name" value="MPN"/>
    <property type="match status" value="1"/>
</dbReference>
<dbReference type="Gene3D" id="3.40.140.10">
    <property type="entry name" value="Cytidine Deaminase, domain 2"/>
    <property type="match status" value="1"/>
</dbReference>
<evidence type="ECO:0000313" key="3">
    <source>
        <dbReference type="WBParaSite" id="HNAJ_0000114801-mRNA-1"/>
    </source>
</evidence>
<dbReference type="Pfam" id="PF01398">
    <property type="entry name" value="JAB"/>
    <property type="match status" value="1"/>
</dbReference>
<dbReference type="SUPFAM" id="SSF102712">
    <property type="entry name" value="JAB1/MPN domain"/>
    <property type="match status" value="1"/>
</dbReference>